<dbReference type="EMBL" id="HBUF01051067">
    <property type="protein sequence ID" value="CAG6621810.1"/>
    <property type="molecule type" value="Transcribed_RNA"/>
</dbReference>
<dbReference type="EMBL" id="HBUF01616844">
    <property type="protein sequence ID" value="CAG6780065.1"/>
    <property type="molecule type" value="Transcribed_RNA"/>
</dbReference>
<dbReference type="AlphaFoldDB" id="A0A8D8MEI9"/>
<name>A0A8D8MEI9_9HEMI</name>
<dbReference type="EMBL" id="HBUF01216097">
    <property type="protein sequence ID" value="CAG6667262.1"/>
    <property type="molecule type" value="Transcribed_RNA"/>
</dbReference>
<proteinExistence type="predicted"/>
<dbReference type="EMBL" id="HBUF01393297">
    <property type="protein sequence ID" value="CAG6734641.1"/>
    <property type="molecule type" value="Transcribed_RNA"/>
</dbReference>
<accession>A0A8D8MEI9</accession>
<evidence type="ECO:0000313" key="1">
    <source>
        <dbReference type="EMBL" id="CAG6621811.1"/>
    </source>
</evidence>
<organism evidence="1">
    <name type="scientific">Cacopsylla melanoneura</name>
    <dbReference type="NCBI Taxonomy" id="428564"/>
    <lineage>
        <taxon>Eukaryota</taxon>
        <taxon>Metazoa</taxon>
        <taxon>Ecdysozoa</taxon>
        <taxon>Arthropoda</taxon>
        <taxon>Hexapoda</taxon>
        <taxon>Insecta</taxon>
        <taxon>Pterygota</taxon>
        <taxon>Neoptera</taxon>
        <taxon>Paraneoptera</taxon>
        <taxon>Hemiptera</taxon>
        <taxon>Sternorrhyncha</taxon>
        <taxon>Psylloidea</taxon>
        <taxon>Psyllidae</taxon>
        <taxon>Psyllinae</taxon>
        <taxon>Cacopsylla</taxon>
    </lineage>
</organism>
<sequence>MVTSFEAFSTPNLFLNLEWTIPKVEKSLSNPADEAIPVCSWFIKTIISGETCVWRDFHQAKGEISFNEVWRNMYSLNGKVLDRNLIMSGIHSGWYFSTYSKAYVSS</sequence>
<reference evidence="1" key="1">
    <citation type="submission" date="2021-05" db="EMBL/GenBank/DDBJ databases">
        <authorList>
            <person name="Alioto T."/>
            <person name="Alioto T."/>
            <person name="Gomez Garrido J."/>
        </authorList>
    </citation>
    <scope>NUCLEOTIDE SEQUENCE</scope>
</reference>
<protein>
    <submittedName>
        <fullName evidence="1">Uncharacterized protein</fullName>
    </submittedName>
</protein>
<dbReference type="EMBL" id="HBUF01051069">
    <property type="protein sequence ID" value="CAG6621811.1"/>
    <property type="molecule type" value="Transcribed_RNA"/>
</dbReference>